<reference evidence="3" key="1">
    <citation type="journal article" date="2020" name="mSystems">
        <title>Genome- and Community-Level Interaction Insights into Carbon Utilization and Element Cycling Functions of Hydrothermarchaeota in Hydrothermal Sediment.</title>
        <authorList>
            <person name="Zhou Z."/>
            <person name="Liu Y."/>
            <person name="Xu W."/>
            <person name="Pan J."/>
            <person name="Luo Z.H."/>
            <person name="Li M."/>
        </authorList>
    </citation>
    <scope>NUCLEOTIDE SEQUENCE [LARGE SCALE GENOMIC DNA]</scope>
    <source>
        <strain evidence="3">SpSt-16</strain>
    </source>
</reference>
<dbReference type="CDD" id="cd00757">
    <property type="entry name" value="ThiF_MoeB_HesA_family"/>
    <property type="match status" value="1"/>
</dbReference>
<evidence type="ECO:0000256" key="1">
    <source>
        <dbReference type="ARBA" id="ARBA00009919"/>
    </source>
</evidence>
<dbReference type="GO" id="GO:0005737">
    <property type="term" value="C:cytoplasm"/>
    <property type="evidence" value="ECO:0007669"/>
    <property type="project" value="TreeGrafter"/>
</dbReference>
<protein>
    <submittedName>
        <fullName evidence="3">HesA/MoeB/ThiF family protein</fullName>
    </submittedName>
</protein>
<dbReference type="PANTHER" id="PTHR10953:SF102">
    <property type="entry name" value="ADENYLYLTRANSFERASE AND SULFURTRANSFERASE MOCS3"/>
    <property type="match status" value="1"/>
</dbReference>
<dbReference type="GO" id="GO:0004792">
    <property type="term" value="F:thiosulfate-cyanide sulfurtransferase activity"/>
    <property type="evidence" value="ECO:0007669"/>
    <property type="project" value="TreeGrafter"/>
</dbReference>
<dbReference type="GO" id="GO:0016779">
    <property type="term" value="F:nucleotidyltransferase activity"/>
    <property type="evidence" value="ECO:0007669"/>
    <property type="project" value="TreeGrafter"/>
</dbReference>
<accession>A0A7C2ZNM6</accession>
<organism evidence="3">
    <name type="scientific">Ignisphaera aggregans</name>
    <dbReference type="NCBI Taxonomy" id="334771"/>
    <lineage>
        <taxon>Archaea</taxon>
        <taxon>Thermoproteota</taxon>
        <taxon>Thermoprotei</taxon>
        <taxon>Desulfurococcales</taxon>
        <taxon>Desulfurococcaceae</taxon>
        <taxon>Ignisphaera</taxon>
    </lineage>
</organism>
<dbReference type="InterPro" id="IPR000594">
    <property type="entry name" value="ThiF_NAD_FAD-bd"/>
</dbReference>
<dbReference type="Gene3D" id="3.40.50.720">
    <property type="entry name" value="NAD(P)-binding Rossmann-like Domain"/>
    <property type="match status" value="1"/>
</dbReference>
<evidence type="ECO:0000259" key="2">
    <source>
        <dbReference type="Pfam" id="PF00899"/>
    </source>
</evidence>
<name>A0A7C2ZNM6_9CREN</name>
<dbReference type="GO" id="GO:0008641">
    <property type="term" value="F:ubiquitin-like modifier activating enzyme activity"/>
    <property type="evidence" value="ECO:0007669"/>
    <property type="project" value="InterPro"/>
</dbReference>
<dbReference type="SUPFAM" id="SSF69572">
    <property type="entry name" value="Activating enzymes of the ubiquitin-like proteins"/>
    <property type="match status" value="1"/>
</dbReference>
<dbReference type="FunFam" id="3.40.50.720:FF:000080">
    <property type="entry name" value="Thiazole biosynthesis adenylyltransferase ThiF"/>
    <property type="match status" value="1"/>
</dbReference>
<gene>
    <name evidence="3" type="ORF">ENO77_02875</name>
</gene>
<dbReference type="AlphaFoldDB" id="A0A7C2ZNM6"/>
<dbReference type="EMBL" id="DSGT01000009">
    <property type="protein sequence ID" value="HEW53099.1"/>
    <property type="molecule type" value="Genomic_DNA"/>
</dbReference>
<feature type="domain" description="THIF-type NAD/FAD binding fold" evidence="2">
    <location>
        <begin position="2"/>
        <end position="223"/>
    </location>
</feature>
<comment type="caution">
    <text evidence="3">The sequence shown here is derived from an EMBL/GenBank/DDBJ whole genome shotgun (WGS) entry which is preliminary data.</text>
</comment>
<comment type="similarity">
    <text evidence="1">Belongs to the HesA/MoeB/ThiF family.</text>
</comment>
<dbReference type="PANTHER" id="PTHR10953">
    <property type="entry name" value="UBIQUITIN-ACTIVATING ENZYME E1"/>
    <property type="match status" value="1"/>
</dbReference>
<evidence type="ECO:0000313" key="3">
    <source>
        <dbReference type="EMBL" id="HEW53099.1"/>
    </source>
</evidence>
<dbReference type="InterPro" id="IPR035985">
    <property type="entry name" value="Ubiquitin-activating_enz"/>
</dbReference>
<dbReference type="InterPro" id="IPR045886">
    <property type="entry name" value="ThiF/MoeB/HesA"/>
</dbReference>
<proteinExistence type="inferred from homology"/>
<sequence length="228" mass="24695">MVIGVEGQEKLAKSRVAVIGAGGLGSPVIKYLAAAGVGEIIVVDRDVVSLSDLNRQILYSESDVGRKKVEVVCEKIRRFNSAINIECLDVIFDEDSGKEIVKRVDIVVDAVDNWETRYAINSLCVSLKKPFVHAGISGWYGQITTILPGKTPCLSCLIPKPIPKRKIPVVGVTPGVLGVIEASEALKYLLGVGELLLGKLLIVDLQYNEFRIVEVKRNPRCPVCSAIG</sequence>
<dbReference type="Pfam" id="PF00899">
    <property type="entry name" value="ThiF"/>
    <property type="match status" value="1"/>
</dbReference>